<dbReference type="EMBL" id="CAEZVV010000155">
    <property type="protein sequence ID" value="CAB4657488.1"/>
    <property type="molecule type" value="Genomic_DNA"/>
</dbReference>
<dbReference type="AlphaFoldDB" id="A0A6J6L8C7"/>
<feature type="region of interest" description="Disordered" evidence="1">
    <location>
        <begin position="62"/>
        <end position="93"/>
    </location>
</feature>
<organism evidence="2">
    <name type="scientific">freshwater metagenome</name>
    <dbReference type="NCBI Taxonomy" id="449393"/>
    <lineage>
        <taxon>unclassified sequences</taxon>
        <taxon>metagenomes</taxon>
        <taxon>ecological metagenomes</taxon>
    </lineage>
</organism>
<accession>A0A6J6L8C7</accession>
<name>A0A6J6L8C7_9ZZZZ</name>
<protein>
    <submittedName>
        <fullName evidence="2">Unannotated protein</fullName>
    </submittedName>
</protein>
<gene>
    <name evidence="2" type="ORF">UFOPK2143_01633</name>
</gene>
<evidence type="ECO:0000256" key="1">
    <source>
        <dbReference type="SAM" id="MobiDB-lite"/>
    </source>
</evidence>
<feature type="compositionally biased region" description="Basic and acidic residues" evidence="1">
    <location>
        <begin position="84"/>
        <end position="93"/>
    </location>
</feature>
<reference evidence="2" key="1">
    <citation type="submission" date="2020-05" db="EMBL/GenBank/DDBJ databases">
        <authorList>
            <person name="Chiriac C."/>
            <person name="Salcher M."/>
            <person name="Ghai R."/>
            <person name="Kavagutti S V."/>
        </authorList>
    </citation>
    <scope>NUCLEOTIDE SEQUENCE</scope>
</reference>
<sequence length="136" mass="15515">MQQDLIGRGKHRIDNCVEWIEIDNHEFRGVLGSDSRFSNDHGNCFTDVTDNIGCEPWPGENVRNHAGNSRRRRRKVAGLSDIGSGEHGDDPWRSERFRNIEFGNARMSDCRSNKMRMERPFKQWLLKIGGVSGAAS</sequence>
<evidence type="ECO:0000313" key="2">
    <source>
        <dbReference type="EMBL" id="CAB4657488.1"/>
    </source>
</evidence>
<proteinExistence type="predicted"/>